<evidence type="ECO:0000256" key="11">
    <source>
        <dbReference type="SAM" id="Phobius"/>
    </source>
</evidence>
<proteinExistence type="predicted"/>
<dbReference type="InterPro" id="IPR011016">
    <property type="entry name" value="Znf_RING-CH"/>
</dbReference>
<protein>
    <recommendedName>
        <fullName evidence="16">RING-CH-type domain-containing protein</fullName>
    </recommendedName>
</protein>
<evidence type="ECO:0000256" key="2">
    <source>
        <dbReference type="ARBA" id="ARBA00022679"/>
    </source>
</evidence>
<keyword evidence="15" id="KW-1185">Reference proteome</keyword>
<dbReference type="PROSITE" id="PS51292">
    <property type="entry name" value="ZF_RING_CH"/>
    <property type="match status" value="1"/>
</dbReference>
<keyword evidence="9 11" id="KW-0472">Membrane</keyword>
<keyword evidence="8 11" id="KW-1133">Transmembrane helix</keyword>
<evidence type="ECO:0000259" key="13">
    <source>
        <dbReference type="PROSITE" id="PS51292"/>
    </source>
</evidence>
<evidence type="ECO:0000256" key="5">
    <source>
        <dbReference type="ARBA" id="ARBA00022771"/>
    </source>
</evidence>
<comment type="caution">
    <text evidence="14">The sequence shown here is derived from an EMBL/GenBank/DDBJ whole genome shotgun (WGS) entry which is preliminary data.</text>
</comment>
<feature type="transmembrane region" description="Helical" evidence="11">
    <location>
        <begin position="140"/>
        <end position="168"/>
    </location>
</feature>
<keyword evidence="2" id="KW-0808">Transferase</keyword>
<dbReference type="AlphaFoldDB" id="A0AAU9X7F5"/>
<evidence type="ECO:0000313" key="15">
    <source>
        <dbReference type="Proteomes" id="UP001159428"/>
    </source>
</evidence>
<gene>
    <name evidence="14" type="ORF">PMEA_00018717</name>
</gene>
<evidence type="ECO:0000256" key="10">
    <source>
        <dbReference type="PROSITE-ProRule" id="PRU00175"/>
    </source>
</evidence>
<evidence type="ECO:0000256" key="8">
    <source>
        <dbReference type="ARBA" id="ARBA00022989"/>
    </source>
</evidence>
<feature type="domain" description="RING-type" evidence="12">
    <location>
        <begin position="29"/>
        <end position="79"/>
    </location>
</feature>
<evidence type="ECO:0000256" key="4">
    <source>
        <dbReference type="ARBA" id="ARBA00022723"/>
    </source>
</evidence>
<dbReference type="PANTHER" id="PTHR46065:SF3">
    <property type="entry name" value="FI20425P1"/>
    <property type="match status" value="1"/>
</dbReference>
<dbReference type="SUPFAM" id="SSF57850">
    <property type="entry name" value="RING/U-box"/>
    <property type="match status" value="1"/>
</dbReference>
<keyword evidence="7" id="KW-0862">Zinc</keyword>
<evidence type="ECO:0000256" key="1">
    <source>
        <dbReference type="ARBA" id="ARBA00004141"/>
    </source>
</evidence>
<dbReference type="SMART" id="SM00744">
    <property type="entry name" value="RINGv"/>
    <property type="match status" value="1"/>
</dbReference>
<accession>A0AAU9X7F5</accession>
<dbReference type="InterPro" id="IPR013083">
    <property type="entry name" value="Znf_RING/FYVE/PHD"/>
</dbReference>
<evidence type="ECO:0000313" key="14">
    <source>
        <dbReference type="EMBL" id="CAH3138994.1"/>
    </source>
</evidence>
<sequence length="195" mass="22019">MSSGNQSPAILPVSCSLSSISLGEGKPICRICHNTSGKDQGREPLQKVCWCKGTMGKVHKSCLELWLNSAHNRTCPICRYRFRTRRVYKPIRKWRCLPMQANDIAMLIFNVLFLGMVCVQVSGIGFLLNRYSKQSECNAALSLGIAGIASGLPFFMSFWIGSMVNIYTSNYWAMWRRKNKHVVVIIENFSDTEVV</sequence>
<dbReference type="Proteomes" id="UP001159428">
    <property type="component" value="Unassembled WGS sequence"/>
</dbReference>
<comment type="subcellular location">
    <subcellularLocation>
        <location evidence="1">Membrane</location>
        <topology evidence="1">Multi-pass membrane protein</topology>
    </subcellularLocation>
</comment>
<evidence type="ECO:0000256" key="9">
    <source>
        <dbReference type="ARBA" id="ARBA00023136"/>
    </source>
</evidence>
<dbReference type="PANTHER" id="PTHR46065">
    <property type="entry name" value="E3 UBIQUITIN-PROTEIN LIGASE MARCH 2/3 FAMILY MEMBER"/>
    <property type="match status" value="1"/>
</dbReference>
<evidence type="ECO:0000256" key="3">
    <source>
        <dbReference type="ARBA" id="ARBA00022692"/>
    </source>
</evidence>
<dbReference type="PROSITE" id="PS50089">
    <property type="entry name" value="ZF_RING_2"/>
    <property type="match status" value="1"/>
</dbReference>
<dbReference type="GO" id="GO:0008270">
    <property type="term" value="F:zinc ion binding"/>
    <property type="evidence" value="ECO:0007669"/>
    <property type="project" value="UniProtKB-KW"/>
</dbReference>
<dbReference type="GO" id="GO:0016020">
    <property type="term" value="C:membrane"/>
    <property type="evidence" value="ECO:0007669"/>
    <property type="project" value="UniProtKB-SubCell"/>
</dbReference>
<keyword evidence="3 11" id="KW-0812">Transmembrane</keyword>
<reference evidence="14 15" key="1">
    <citation type="submission" date="2022-05" db="EMBL/GenBank/DDBJ databases">
        <authorList>
            <consortium name="Genoscope - CEA"/>
            <person name="William W."/>
        </authorList>
    </citation>
    <scope>NUCLEOTIDE SEQUENCE [LARGE SCALE GENOMIC DNA]</scope>
</reference>
<keyword evidence="5 10" id="KW-0863">Zinc-finger</keyword>
<dbReference type="Gene3D" id="3.30.40.10">
    <property type="entry name" value="Zinc/RING finger domain, C3HC4 (zinc finger)"/>
    <property type="match status" value="1"/>
</dbReference>
<evidence type="ECO:0008006" key="16">
    <source>
        <dbReference type="Google" id="ProtNLM"/>
    </source>
</evidence>
<evidence type="ECO:0000259" key="12">
    <source>
        <dbReference type="PROSITE" id="PS50089"/>
    </source>
</evidence>
<feature type="domain" description="RING-CH-type" evidence="13">
    <location>
        <begin position="21"/>
        <end position="85"/>
    </location>
</feature>
<evidence type="ECO:0000256" key="6">
    <source>
        <dbReference type="ARBA" id="ARBA00022786"/>
    </source>
</evidence>
<dbReference type="GO" id="GO:0004842">
    <property type="term" value="F:ubiquitin-protein transferase activity"/>
    <property type="evidence" value="ECO:0007669"/>
    <property type="project" value="TreeGrafter"/>
</dbReference>
<evidence type="ECO:0000256" key="7">
    <source>
        <dbReference type="ARBA" id="ARBA00022833"/>
    </source>
</evidence>
<keyword evidence="4" id="KW-0479">Metal-binding</keyword>
<dbReference type="Pfam" id="PF12906">
    <property type="entry name" value="RINGv"/>
    <property type="match status" value="1"/>
</dbReference>
<dbReference type="GO" id="GO:0016567">
    <property type="term" value="P:protein ubiquitination"/>
    <property type="evidence" value="ECO:0007669"/>
    <property type="project" value="TreeGrafter"/>
</dbReference>
<dbReference type="EMBL" id="CALNXJ010000032">
    <property type="protein sequence ID" value="CAH3138994.1"/>
    <property type="molecule type" value="Genomic_DNA"/>
</dbReference>
<name>A0AAU9X7F5_9CNID</name>
<feature type="transmembrane region" description="Helical" evidence="11">
    <location>
        <begin position="104"/>
        <end position="128"/>
    </location>
</feature>
<keyword evidence="6" id="KW-0833">Ubl conjugation pathway</keyword>
<organism evidence="14 15">
    <name type="scientific">Pocillopora meandrina</name>
    <dbReference type="NCBI Taxonomy" id="46732"/>
    <lineage>
        <taxon>Eukaryota</taxon>
        <taxon>Metazoa</taxon>
        <taxon>Cnidaria</taxon>
        <taxon>Anthozoa</taxon>
        <taxon>Hexacorallia</taxon>
        <taxon>Scleractinia</taxon>
        <taxon>Astrocoeniina</taxon>
        <taxon>Pocilloporidae</taxon>
        <taxon>Pocillopora</taxon>
    </lineage>
</organism>
<dbReference type="InterPro" id="IPR001841">
    <property type="entry name" value="Znf_RING"/>
</dbReference>